<organism evidence="3">
    <name type="scientific">Heterobasidion irregulare</name>
    <dbReference type="NCBI Taxonomy" id="984962"/>
    <lineage>
        <taxon>Eukaryota</taxon>
        <taxon>Fungi</taxon>
        <taxon>Dikarya</taxon>
        <taxon>Basidiomycota</taxon>
        <taxon>Agaricomycotina</taxon>
        <taxon>Agaricomycetes</taxon>
        <taxon>Russulales</taxon>
        <taxon>Bondarzewiaceae</taxon>
        <taxon>Heterobasidion</taxon>
        <taxon>Heterobasidion annosum species complex</taxon>
    </lineage>
</organism>
<feature type="compositionally biased region" description="Acidic residues" evidence="1">
    <location>
        <begin position="275"/>
        <end position="286"/>
    </location>
</feature>
<keyword evidence="3" id="KW-0238">DNA-binding</keyword>
<accession>S5RVV5</accession>
<sequence>MPRHPPYYRLAQAQNDILSAVVGGPASLEIFHQSWTRLSAEFDNQASLDKVDEELTLMAHSTSSIVATLAHSFLELHNTANDRYGHLVDKIEGILDNAGSPVAQAAGHIPSLSFTHAACSWLLESLYDPYPSTTVKEEFAKSFCISVDFVSAWFNTTREQIGWTTLARHYFNGSRSATVDAARRFFVEQDASRPLQPNIEHAFSVVKQNLEDIQSGKYLTLRRVDDVDAEGHTIMGGDGVATFEESVKDTEGWRSSTEEEPITTSSSPRILQLPEWDESEEEEEDMTPPPPIAGCKRRADTDPCIEQTMDIPRQHGTRSLKRQKSDHSVTRNEINQFCLPSRPIASIDWQTLSLANSHTITFDPKNPLTRSSPSPAVNASVLSLAPPMRPASVDVAPTRKRRLSDASDDISPKRPRHIRSGPRMQMASDPLPRGVNNTPETVLFDTWFQAAIDLPSEPIASDVSNETSPATNISSHELPLSPTDFILPSQQVDLSDEAFQAMLASCYDMSANFIPVEQDAFEMLPSLDNLFPSSCDGVSNSFPARPGQSIVDLGSLAECAFQTEGHIQPLNISPSGVPWQHVLYSPLDDETSLTVLDGLCHETIGAMGSEGYMPPAG</sequence>
<feature type="region of interest" description="Disordered" evidence="1">
    <location>
        <begin position="390"/>
        <end position="435"/>
    </location>
</feature>
<dbReference type="Pfam" id="PF12731">
    <property type="entry name" value="Mating_N"/>
    <property type="match status" value="1"/>
</dbReference>
<keyword evidence="3" id="KW-0371">Homeobox</keyword>
<feature type="domain" description="Mating-type protein A-alpha/beta 1 N-terminal" evidence="2">
    <location>
        <begin position="10"/>
        <end position="80"/>
    </location>
</feature>
<feature type="region of interest" description="Disordered" evidence="1">
    <location>
        <begin position="250"/>
        <end position="298"/>
    </location>
</feature>
<reference evidence="3" key="2">
    <citation type="submission" date="2013-06" db="EMBL/GenBank/DDBJ databases">
        <authorList>
            <person name="van Diepen L.T.A."/>
            <person name="Olson A."/>
            <person name="Ihrmark K."/>
            <person name="Stenlid J."/>
            <person name="James T.Y."/>
        </authorList>
    </citation>
    <scope>NUCLEOTIDE SEQUENCE</scope>
    <source>
        <strain evidence="3">UM269</strain>
    </source>
</reference>
<dbReference type="EMBL" id="KF280352">
    <property type="protein sequence ID" value="AGS09180.1"/>
    <property type="molecule type" value="Genomic_DNA"/>
</dbReference>
<evidence type="ECO:0000256" key="1">
    <source>
        <dbReference type="SAM" id="MobiDB-lite"/>
    </source>
</evidence>
<proteinExistence type="predicted"/>
<evidence type="ECO:0000259" key="2">
    <source>
        <dbReference type="Pfam" id="PF12731"/>
    </source>
</evidence>
<dbReference type="GO" id="GO:0003677">
    <property type="term" value="F:DNA binding"/>
    <property type="evidence" value="ECO:0007669"/>
    <property type="project" value="UniProtKB-KW"/>
</dbReference>
<reference evidence="3" key="1">
    <citation type="journal article" date="2013" name="Mol. Biol. Evol.">
        <title>Extensive trans-specific polymorphism at the mating type locus of the root decay fungus heterobasidion.</title>
        <authorList>
            <person name="van Diepen L.T."/>
            <person name="Olson A."/>
            <person name="Ihrmark K."/>
            <person name="Stenlid J."/>
            <person name="James T.Y."/>
        </authorList>
    </citation>
    <scope>NUCLEOTIDE SEQUENCE</scope>
    <source>
        <strain evidence="3">UM269</strain>
    </source>
</reference>
<name>S5RVV5_9AGAM</name>
<protein>
    <submittedName>
        <fullName evidence="3">B1 homeodomain mating type protein</fullName>
    </submittedName>
</protein>
<evidence type="ECO:0000313" key="3">
    <source>
        <dbReference type="EMBL" id="AGS09180.1"/>
    </source>
</evidence>
<dbReference type="AlphaFoldDB" id="S5RVV5"/>
<dbReference type="Gene3D" id="1.10.10.60">
    <property type="entry name" value="Homeodomain-like"/>
    <property type="match status" value="1"/>
</dbReference>
<dbReference type="InterPro" id="IPR024333">
    <property type="entry name" value="Mating-type_A-alpha/beta_1_N"/>
</dbReference>